<accession>A0A6B0U4H3</accession>
<protein>
    <submittedName>
        <fullName evidence="2">Putative secreted protein</fullName>
    </submittedName>
</protein>
<reference evidence="2" key="1">
    <citation type="submission" date="2019-12" db="EMBL/GenBank/DDBJ databases">
        <title>An insight into the sialome of adult female Ixodes ricinus ticks feeding for 6 days.</title>
        <authorList>
            <person name="Perner J."/>
            <person name="Ribeiro J.M.C."/>
        </authorList>
    </citation>
    <scope>NUCLEOTIDE SEQUENCE</scope>
    <source>
        <strain evidence="2">Semi-engorged</strain>
        <tissue evidence="2">Salivary glands</tissue>
    </source>
</reference>
<sequence>MLARGAFVFLTMGSACATRVVMYYFFILHRSLAFHLLAPAEEVEVSSLWVVKRFHQAVIPKLLARIGRRAAGIRHITPRFHRVKARGSFTY</sequence>
<feature type="transmembrane region" description="Helical" evidence="1">
    <location>
        <begin position="6"/>
        <end position="26"/>
    </location>
</feature>
<keyword evidence="1" id="KW-0812">Transmembrane</keyword>
<keyword evidence="1" id="KW-0472">Membrane</keyword>
<organism evidence="2">
    <name type="scientific">Ixodes ricinus</name>
    <name type="common">Common tick</name>
    <name type="synonym">Acarus ricinus</name>
    <dbReference type="NCBI Taxonomy" id="34613"/>
    <lineage>
        <taxon>Eukaryota</taxon>
        <taxon>Metazoa</taxon>
        <taxon>Ecdysozoa</taxon>
        <taxon>Arthropoda</taxon>
        <taxon>Chelicerata</taxon>
        <taxon>Arachnida</taxon>
        <taxon>Acari</taxon>
        <taxon>Parasitiformes</taxon>
        <taxon>Ixodida</taxon>
        <taxon>Ixodoidea</taxon>
        <taxon>Ixodidae</taxon>
        <taxon>Ixodinae</taxon>
        <taxon>Ixodes</taxon>
    </lineage>
</organism>
<dbReference type="EMBL" id="GIFC01004445">
    <property type="protein sequence ID" value="MXU86528.1"/>
    <property type="molecule type" value="Transcribed_RNA"/>
</dbReference>
<dbReference type="PROSITE" id="PS51257">
    <property type="entry name" value="PROKAR_LIPOPROTEIN"/>
    <property type="match status" value="1"/>
</dbReference>
<evidence type="ECO:0000256" key="1">
    <source>
        <dbReference type="SAM" id="Phobius"/>
    </source>
</evidence>
<evidence type="ECO:0000313" key="2">
    <source>
        <dbReference type="EMBL" id="MXU86528.1"/>
    </source>
</evidence>
<proteinExistence type="predicted"/>
<name>A0A6B0U4H3_IXORI</name>
<dbReference type="AlphaFoldDB" id="A0A6B0U4H3"/>
<keyword evidence="1" id="KW-1133">Transmembrane helix</keyword>